<dbReference type="PANTHER" id="PTHR34300:SF2">
    <property type="entry name" value="QUEUOSINE PRECURSOR TRANSPORTER-RELATED"/>
    <property type="match status" value="1"/>
</dbReference>
<comment type="function">
    <text evidence="1">Involved in the import of queuosine (Q) precursors, required for Q precursor salvage.</text>
</comment>
<comment type="similarity">
    <text evidence="1">Belongs to the vitamin uptake transporter (VUT/ECF) (TC 2.A.88) family. Q precursor transporter subfamily.</text>
</comment>
<feature type="transmembrane region" description="Helical" evidence="1">
    <location>
        <begin position="193"/>
        <end position="216"/>
    </location>
</feature>
<keyword evidence="1" id="KW-1133">Transmembrane helix</keyword>
<dbReference type="PANTHER" id="PTHR34300">
    <property type="entry name" value="QUEUOSINE PRECURSOR TRANSPORTER-RELATED"/>
    <property type="match status" value="1"/>
</dbReference>
<dbReference type="Pfam" id="PF02592">
    <property type="entry name" value="Vut_1"/>
    <property type="match status" value="1"/>
</dbReference>
<dbReference type="OrthoDB" id="9805479at2"/>
<feature type="transmembrane region" description="Helical" evidence="1">
    <location>
        <begin position="222"/>
        <end position="243"/>
    </location>
</feature>
<name>A0A4Q7E570_9CYAN</name>
<keyword evidence="1" id="KW-0812">Transmembrane</keyword>
<reference evidence="2 3" key="1">
    <citation type="submission" date="2018-11" db="EMBL/GenBank/DDBJ databases">
        <title>Whole genome sequencing of an environmental sample.</title>
        <authorList>
            <person name="Sarangi A.N."/>
            <person name="Singh D."/>
            <person name="Tripathy S."/>
        </authorList>
    </citation>
    <scope>NUCLEOTIDE SEQUENCE [LARGE SCALE GENOMIC DNA]</scope>
    <source>
        <strain evidence="2 3">Lakshadweep</strain>
    </source>
</reference>
<feature type="transmembrane region" description="Helical" evidence="1">
    <location>
        <begin position="148"/>
        <end position="172"/>
    </location>
</feature>
<feature type="transmembrane region" description="Helical" evidence="1">
    <location>
        <begin position="65"/>
        <end position="86"/>
    </location>
</feature>
<organism evidence="2 3">
    <name type="scientific">Leptolyngbya iicbica LK</name>
    <dbReference type="NCBI Taxonomy" id="2294035"/>
    <lineage>
        <taxon>Bacteria</taxon>
        <taxon>Bacillati</taxon>
        <taxon>Cyanobacteriota</taxon>
        <taxon>Cyanophyceae</taxon>
        <taxon>Leptolyngbyales</taxon>
        <taxon>Leptolyngbyaceae</taxon>
        <taxon>Leptolyngbya group</taxon>
        <taxon>Leptolyngbya</taxon>
        <taxon>Leptolyngbya iicbica</taxon>
    </lineage>
</organism>
<dbReference type="HAMAP" id="MF_02088">
    <property type="entry name" value="Q_prec_transport"/>
    <property type="match status" value="1"/>
</dbReference>
<dbReference type="InterPro" id="IPR003744">
    <property type="entry name" value="YhhQ"/>
</dbReference>
<evidence type="ECO:0000313" key="3">
    <source>
        <dbReference type="Proteomes" id="UP000292459"/>
    </source>
</evidence>
<comment type="subcellular location">
    <subcellularLocation>
        <location evidence="1">Cell membrane</location>
        <topology evidence="1">Multi-pass membrane protein</topology>
    </subcellularLocation>
</comment>
<keyword evidence="1" id="KW-1003">Cell membrane</keyword>
<protein>
    <recommendedName>
        <fullName evidence="1">Probable queuosine precursor transporter</fullName>
        <shortName evidence="1">Q precursor transporter</shortName>
    </recommendedName>
</protein>
<keyword evidence="1" id="KW-0813">Transport</keyword>
<dbReference type="AlphaFoldDB" id="A0A4Q7E570"/>
<evidence type="ECO:0000256" key="1">
    <source>
        <dbReference type="HAMAP-Rule" id="MF_02088"/>
    </source>
</evidence>
<proteinExistence type="inferred from homology"/>
<accession>A0A4Q7E570</accession>
<dbReference type="EMBL" id="QVFV01000003">
    <property type="protein sequence ID" value="RZM78020.1"/>
    <property type="molecule type" value="Genomic_DNA"/>
</dbReference>
<dbReference type="GO" id="GO:0022857">
    <property type="term" value="F:transmembrane transporter activity"/>
    <property type="evidence" value="ECO:0007669"/>
    <property type="project" value="UniProtKB-UniRule"/>
</dbReference>
<keyword evidence="1" id="KW-0472">Membrane</keyword>
<gene>
    <name evidence="2" type="ORF">DYY88_14740</name>
</gene>
<dbReference type="GO" id="GO:0005886">
    <property type="term" value="C:plasma membrane"/>
    <property type="evidence" value="ECO:0007669"/>
    <property type="project" value="UniProtKB-SubCell"/>
</dbReference>
<feature type="transmembrane region" description="Helical" evidence="1">
    <location>
        <begin position="31"/>
        <end position="53"/>
    </location>
</feature>
<dbReference type="Proteomes" id="UP000292459">
    <property type="component" value="Unassembled WGS sequence"/>
</dbReference>
<feature type="transmembrane region" description="Helical" evidence="1">
    <location>
        <begin position="98"/>
        <end position="117"/>
    </location>
</feature>
<comment type="caution">
    <text evidence="2">The sequence shown here is derived from an EMBL/GenBank/DDBJ whole genome shotgun (WGS) entry which is preliminary data.</text>
</comment>
<evidence type="ECO:0000313" key="2">
    <source>
        <dbReference type="EMBL" id="RZM78020.1"/>
    </source>
</evidence>
<dbReference type="NCBIfam" id="TIGR00697">
    <property type="entry name" value="queuosine precursor transporter"/>
    <property type="match status" value="1"/>
</dbReference>
<keyword evidence="3" id="KW-1185">Reference proteome</keyword>
<sequence length="278" mass="30632">MSSTAPVSDDLAVFDAVPDATVPGHIQERRAIVFLILSGLFLGTLGMLNILGISRFVKIFSYHGLDITVAVGALPYPLTFLCTDLLSELYGQRRANQVVWVGLLLNVWVFFIVWLGGVLPGFEATDPATGEIVRDAADRLPVFFEIRALTFGTVFASMCAYLTAQFVDVQLFHFWKNLTQGKYLWLRNNGSTLLSQLVDTSAVVLITHFFAGVLPIDPAQALWPQLFLFIAYGYAFKLVAALLDTGPFYACVYGLSKYLWIESPVFATPSQPQADDAS</sequence>